<dbReference type="Proteomes" id="UP000629619">
    <property type="component" value="Unassembled WGS sequence"/>
</dbReference>
<reference evidence="2" key="1">
    <citation type="submission" date="2021-01" db="EMBL/GenBank/DDBJ databases">
        <title>Whole genome shotgun sequence of Actinoplanes siamensis NBRC 109076.</title>
        <authorList>
            <person name="Komaki H."/>
            <person name="Tamura T."/>
        </authorList>
    </citation>
    <scope>NUCLEOTIDE SEQUENCE</scope>
    <source>
        <strain evidence="2">NBRC 109076</strain>
    </source>
</reference>
<accession>A0A919NA73</accession>
<feature type="domain" description="dTDP-4-dehydro-6-deoxy-alpha-D-glucopyranose 2,3-dehydratase" evidence="1">
    <location>
        <begin position="35"/>
        <end position="239"/>
    </location>
</feature>
<keyword evidence="3" id="KW-1185">Reference proteome</keyword>
<gene>
    <name evidence="2" type="ORF">Asi03nite_45870</name>
</gene>
<protein>
    <submittedName>
        <fullName evidence="2">NDP-hexose 2,3-dehydratase</fullName>
    </submittedName>
</protein>
<name>A0A919NA73_9ACTN</name>
<evidence type="ECO:0000313" key="3">
    <source>
        <dbReference type="Proteomes" id="UP000629619"/>
    </source>
</evidence>
<comment type="caution">
    <text evidence="2">The sequence shown here is derived from an EMBL/GenBank/DDBJ whole genome shotgun (WGS) entry which is preliminary data.</text>
</comment>
<evidence type="ECO:0000313" key="2">
    <source>
        <dbReference type="EMBL" id="GIF07049.1"/>
    </source>
</evidence>
<dbReference type="Pfam" id="PF03559">
    <property type="entry name" value="Hexose_dehydrat"/>
    <property type="match status" value="2"/>
</dbReference>
<dbReference type="AlphaFoldDB" id="A0A919NA73"/>
<sequence length="465" mass="52021">MRAHSTVAPSLVPRTDPHAARRILESLTARPALAADVPDWLADHARRHTFRVERVPFEALDHWHFDAVTGNLRHRSGRFFTVEGLHVEAEGPPVAAPRTWRQPIIVQPEVGILGILAKEFDGVLHFLMQAKMEPGNPNLVQLSPTVQATRSNYSRVHAGAGVRYLEYFRSPGHNTVMVDVLQSEQGAWFYRKVNRNMIVETRDDVPLHEDFRWLTLAEIGALLRRDLVVNMDARTVLACAPLAGDESAALHRDADLMSWFVAERSGHRLVARLIPLADTTDWTRDDTTIRHVPDRHFQVVAVRVEAGSREAPRWTQPLLEPLDRGVVAFVMRRFSGVPHLLVTVRVEAGFLNTVELGPTVQCVPRDADGSGVLRSPFLDLVLHAPADRIRYSATHSEEGGRFLNAENRYLIVEADATEAPARPPAHHFWVTPGQLRSLVRHGNYVNMQARSLLAAINSGAVDLQN</sequence>
<dbReference type="Gene3D" id="3.90.79.40">
    <property type="entry name" value="EvaA sugar 2,3-dehydratase subunit"/>
    <property type="match status" value="2"/>
</dbReference>
<feature type="domain" description="dTDP-4-dehydro-6-deoxy-alpha-D-glucopyranose 2,3-dehydratase" evidence="1">
    <location>
        <begin position="254"/>
        <end position="455"/>
    </location>
</feature>
<dbReference type="RefSeq" id="WP_203682466.1">
    <property type="nucleotide sequence ID" value="NZ_BOMW01000044.1"/>
</dbReference>
<dbReference type="EMBL" id="BOMW01000044">
    <property type="protein sequence ID" value="GIF07049.1"/>
    <property type="molecule type" value="Genomic_DNA"/>
</dbReference>
<dbReference type="InterPro" id="IPR005212">
    <property type="entry name" value="EvaA-like"/>
</dbReference>
<proteinExistence type="predicted"/>
<evidence type="ECO:0000259" key="1">
    <source>
        <dbReference type="Pfam" id="PF03559"/>
    </source>
</evidence>
<organism evidence="2 3">
    <name type="scientific">Actinoplanes siamensis</name>
    <dbReference type="NCBI Taxonomy" id="1223317"/>
    <lineage>
        <taxon>Bacteria</taxon>
        <taxon>Bacillati</taxon>
        <taxon>Actinomycetota</taxon>
        <taxon>Actinomycetes</taxon>
        <taxon>Micromonosporales</taxon>
        <taxon>Micromonosporaceae</taxon>
        <taxon>Actinoplanes</taxon>
    </lineage>
</organism>
<dbReference type="InterPro" id="IPR038153">
    <property type="entry name" value="EvaA-like_sf"/>
</dbReference>
<dbReference type="GO" id="GO:0016829">
    <property type="term" value="F:lyase activity"/>
    <property type="evidence" value="ECO:0007669"/>
    <property type="project" value="InterPro"/>
</dbReference>